<dbReference type="Proteomes" id="UP001354989">
    <property type="component" value="Plasmid pPP3"/>
</dbReference>
<evidence type="ECO:0000313" key="1">
    <source>
        <dbReference type="EMBL" id="BDD01488.1"/>
    </source>
</evidence>
<dbReference type="EMBL" id="AP025295">
    <property type="protein sequence ID" value="BDD01488.1"/>
    <property type="molecule type" value="Genomic_DNA"/>
</dbReference>
<gene>
    <name evidence="1" type="ORF">PEPS_37680</name>
</gene>
<keyword evidence="2" id="KW-1185">Reference proteome</keyword>
<evidence type="ECO:0000313" key="2">
    <source>
        <dbReference type="Proteomes" id="UP001354989"/>
    </source>
</evidence>
<accession>A0ABN6LE63</accession>
<organism evidence="1 2">
    <name type="scientific">Persicobacter psychrovividus</name>
    <dbReference type="NCBI Taxonomy" id="387638"/>
    <lineage>
        <taxon>Bacteria</taxon>
        <taxon>Pseudomonadati</taxon>
        <taxon>Bacteroidota</taxon>
        <taxon>Cytophagia</taxon>
        <taxon>Cytophagales</taxon>
        <taxon>Persicobacteraceae</taxon>
        <taxon>Persicobacter</taxon>
    </lineage>
</organism>
<keyword evidence="1" id="KW-0614">Plasmid</keyword>
<reference evidence="1 2" key="1">
    <citation type="submission" date="2021-12" db="EMBL/GenBank/DDBJ databases">
        <title>Genome sequencing of bacteria with rrn-lacking chromosome and rrn-plasmid.</title>
        <authorList>
            <person name="Anda M."/>
            <person name="Iwasaki W."/>
        </authorList>
    </citation>
    <scope>NUCLEOTIDE SEQUENCE [LARGE SCALE GENOMIC DNA]</scope>
    <source>
        <strain evidence="1 2">NBRC 101262</strain>
        <plasmid evidence="1 2">pPP3</plasmid>
    </source>
</reference>
<sequence>MRVKGRYANYTKRIASYNNLIHLDKKIIFILKLIDK</sequence>
<name>A0ABN6LE63_9BACT</name>
<proteinExistence type="predicted"/>
<geneLocation type="plasmid" evidence="1 2">
    <name>pPP3</name>
</geneLocation>
<protein>
    <submittedName>
        <fullName evidence="1">Uncharacterized protein</fullName>
    </submittedName>
</protein>